<proteinExistence type="predicted"/>
<dbReference type="EMBL" id="LGRX02018633">
    <property type="protein sequence ID" value="KAK3259587.1"/>
    <property type="molecule type" value="Genomic_DNA"/>
</dbReference>
<feature type="compositionally biased region" description="Pro residues" evidence="1">
    <location>
        <begin position="443"/>
        <end position="461"/>
    </location>
</feature>
<dbReference type="AlphaFoldDB" id="A0AAE0FH76"/>
<evidence type="ECO:0000313" key="4">
    <source>
        <dbReference type="Proteomes" id="UP001190700"/>
    </source>
</evidence>
<feature type="region of interest" description="Disordered" evidence="1">
    <location>
        <begin position="481"/>
        <end position="583"/>
    </location>
</feature>
<organism evidence="3 4">
    <name type="scientific">Cymbomonas tetramitiformis</name>
    <dbReference type="NCBI Taxonomy" id="36881"/>
    <lineage>
        <taxon>Eukaryota</taxon>
        <taxon>Viridiplantae</taxon>
        <taxon>Chlorophyta</taxon>
        <taxon>Pyramimonadophyceae</taxon>
        <taxon>Pyramimonadales</taxon>
        <taxon>Pyramimonadaceae</taxon>
        <taxon>Cymbomonas</taxon>
    </lineage>
</organism>
<comment type="caution">
    <text evidence="3">The sequence shown here is derived from an EMBL/GenBank/DDBJ whole genome shotgun (WGS) entry which is preliminary data.</text>
</comment>
<feature type="region of interest" description="Disordered" evidence="1">
    <location>
        <begin position="403"/>
        <end position="463"/>
    </location>
</feature>
<accession>A0AAE0FH76</accession>
<protein>
    <submittedName>
        <fullName evidence="3">Uncharacterized protein</fullName>
    </submittedName>
</protein>
<sequence>MRVTRVTVCKTLLLRPLSRPWPYLTLVICLYLFSRYYPRRISEMEISTGSINGRQNYIFGNTSGVNHRRRKKRSRRRNGFLSSGRVDELWERIAGETDIGGNERRQQKGAGVCSRADAGLVTEAISHGQLLNLREGCLEYLADSDLEDPDPEVSEETDEDTIAALDRFTEAGATSGVGTANLDLDVLLSFDGRIRSTGKQHSTQSYDPRMVLEEYTRYNPISKHCQKYPSMPVCKIRSQYLEKMRGKLFTSDAALADLAALDVSLSPLLKQELQKKIEVDSVRKKEREWLLRRPNGKGDKQGKSDGGDANMDHMCREARRMQDPIMVPRCKSLGYLKETHVEVRARERWMKHEKAKVRSEADEYADPHEIVEDTNKSKGESFAMNLTELIRATELKAREKYKDWPSPPLRLDIPRLPPPSRRPPIQMAHVLPSAREARVATLPSPPSPPPPPPLPSPPPPDWCTGWDDCGEVMQRMARLRKQTMDTNPKLLSQDVLDDTLERPPPPPPSPPLLVMPSRKRGHRRSAVVPLSTPPSTPPNATGKKPDEWDIFDQMSAALLEQMPEPSDSDSDSKQGDADRSVPRACARCTIPELHVIA</sequence>
<keyword evidence="2" id="KW-0812">Transmembrane</keyword>
<keyword evidence="2" id="KW-1133">Transmembrane helix</keyword>
<feature type="compositionally biased region" description="Basic and acidic residues" evidence="1">
    <location>
        <begin position="570"/>
        <end position="581"/>
    </location>
</feature>
<evidence type="ECO:0000313" key="3">
    <source>
        <dbReference type="EMBL" id="KAK3259587.1"/>
    </source>
</evidence>
<keyword evidence="4" id="KW-1185">Reference proteome</keyword>
<name>A0AAE0FH76_9CHLO</name>
<feature type="compositionally biased region" description="Pro residues" evidence="1">
    <location>
        <begin position="502"/>
        <end position="513"/>
    </location>
</feature>
<dbReference type="Proteomes" id="UP001190700">
    <property type="component" value="Unassembled WGS sequence"/>
</dbReference>
<feature type="transmembrane region" description="Helical" evidence="2">
    <location>
        <begin position="20"/>
        <end position="37"/>
    </location>
</feature>
<keyword evidence="2" id="KW-0472">Membrane</keyword>
<evidence type="ECO:0000256" key="1">
    <source>
        <dbReference type="SAM" id="MobiDB-lite"/>
    </source>
</evidence>
<reference evidence="3 4" key="1">
    <citation type="journal article" date="2015" name="Genome Biol. Evol.">
        <title>Comparative Genomics of a Bacterivorous Green Alga Reveals Evolutionary Causalities and Consequences of Phago-Mixotrophic Mode of Nutrition.</title>
        <authorList>
            <person name="Burns J.A."/>
            <person name="Paasch A."/>
            <person name="Narechania A."/>
            <person name="Kim E."/>
        </authorList>
    </citation>
    <scope>NUCLEOTIDE SEQUENCE [LARGE SCALE GENOMIC DNA]</scope>
    <source>
        <strain evidence="3 4">PLY_AMNH</strain>
    </source>
</reference>
<gene>
    <name evidence="3" type="ORF">CYMTET_31422</name>
</gene>
<evidence type="ECO:0000256" key="2">
    <source>
        <dbReference type="SAM" id="Phobius"/>
    </source>
</evidence>